<feature type="transmembrane region" description="Helical" evidence="1">
    <location>
        <begin position="220"/>
        <end position="242"/>
    </location>
</feature>
<gene>
    <name evidence="3" type="ORF">ACFFLH_10865</name>
</gene>
<accession>A0ABV5ZCD1</accession>
<comment type="caution">
    <text evidence="3">The sequence shown here is derived from an EMBL/GenBank/DDBJ whole genome shotgun (WGS) entry which is preliminary data.</text>
</comment>
<keyword evidence="1" id="KW-0812">Transmembrane</keyword>
<feature type="transmembrane region" description="Helical" evidence="1">
    <location>
        <begin position="188"/>
        <end position="208"/>
    </location>
</feature>
<dbReference type="Proteomes" id="UP001589628">
    <property type="component" value="Unassembled WGS sequence"/>
</dbReference>
<feature type="domain" description="Nucleoside transporter/FeoB GTPase Gate" evidence="2">
    <location>
        <begin position="145"/>
        <end position="244"/>
    </location>
</feature>
<dbReference type="RefSeq" id="WP_027312257.1">
    <property type="nucleotide sequence ID" value="NZ_JBHLZN010000003.1"/>
</dbReference>
<feature type="transmembrane region" description="Helical" evidence="1">
    <location>
        <begin position="326"/>
        <end position="346"/>
    </location>
</feature>
<feature type="transmembrane region" description="Helical" evidence="1">
    <location>
        <begin position="60"/>
        <end position="83"/>
    </location>
</feature>
<feature type="transmembrane region" description="Helical" evidence="1">
    <location>
        <begin position="142"/>
        <end position="160"/>
    </location>
</feature>
<sequence length="459" mass="50129">MTESSQVLDSTKQKEGASLARFLLPSLLGVLMFLVPFTVDGKVTIGMGVLADWLKSLADAYLVTFIAYLTLVAGVVSLMMRLWRPTLAEDGKATALLRLFDVSWTWTLIRFAGGIFAVMTYHKVGLEPVYNGYTGGTILHELAPTIFIYLAVAVVLLPVLTDYGLMEFVGTFLQRIFQKVFRLPGRSAIDVLASWMGAGTVGVLITAQQYDKGFYSQREAAVIATNFSIVSVAFCLVIARFVNIDHLFVPYYLSVCVVGIITAIIVPRLPPLSRLPQTYFAGRQLAENAEHETLTGLPLALQRACQRAAQADPIGKQAKHSALNIVDIWMGLFPAVMAIGTVALILNEYTPIFQYLSYPFVPLLELLRLPEAQAAAPAMIVGFADMFLPAVIGKGIESELTRFVIAGMSVSQLIYMSEIGVLILKSNIPLNVRQLLAIFLLRTLISLPLLALAGHIIVG</sequence>
<evidence type="ECO:0000313" key="4">
    <source>
        <dbReference type="Proteomes" id="UP001589628"/>
    </source>
</evidence>
<proteinExistence type="predicted"/>
<evidence type="ECO:0000259" key="2">
    <source>
        <dbReference type="Pfam" id="PF07670"/>
    </source>
</evidence>
<feature type="transmembrane region" description="Helical" evidence="1">
    <location>
        <begin position="436"/>
        <end position="458"/>
    </location>
</feature>
<dbReference type="Pfam" id="PF07670">
    <property type="entry name" value="Gate"/>
    <property type="match status" value="1"/>
</dbReference>
<reference evidence="3 4" key="1">
    <citation type="submission" date="2024-09" db="EMBL/GenBank/DDBJ databases">
        <authorList>
            <person name="Sun Q."/>
            <person name="Mori K."/>
        </authorList>
    </citation>
    <scope>NUCLEOTIDE SEQUENCE [LARGE SCALE GENOMIC DNA]</scope>
    <source>
        <strain evidence="3 4">ATCC 51285</strain>
    </source>
</reference>
<feature type="transmembrane region" description="Helical" evidence="1">
    <location>
        <begin position="20"/>
        <end position="39"/>
    </location>
</feature>
<dbReference type="EMBL" id="JBHLZN010000003">
    <property type="protein sequence ID" value="MFB9886916.1"/>
    <property type="molecule type" value="Genomic_DNA"/>
</dbReference>
<name>A0ABV5ZCD1_9GAMM</name>
<keyword evidence="1" id="KW-1133">Transmembrane helix</keyword>
<dbReference type="InterPro" id="IPR011642">
    <property type="entry name" value="Gate_dom"/>
</dbReference>
<protein>
    <submittedName>
        <fullName evidence="3">YjiH family protein</fullName>
    </submittedName>
</protein>
<organism evidence="3 4">
    <name type="scientific">Balneatrix alpica</name>
    <dbReference type="NCBI Taxonomy" id="75684"/>
    <lineage>
        <taxon>Bacteria</taxon>
        <taxon>Pseudomonadati</taxon>
        <taxon>Pseudomonadota</taxon>
        <taxon>Gammaproteobacteria</taxon>
        <taxon>Oceanospirillales</taxon>
        <taxon>Balneatrichaceae</taxon>
        <taxon>Balneatrix</taxon>
    </lineage>
</organism>
<keyword evidence="4" id="KW-1185">Reference proteome</keyword>
<feature type="transmembrane region" description="Helical" evidence="1">
    <location>
        <begin position="248"/>
        <end position="266"/>
    </location>
</feature>
<feature type="transmembrane region" description="Helical" evidence="1">
    <location>
        <begin position="103"/>
        <end position="121"/>
    </location>
</feature>
<evidence type="ECO:0000313" key="3">
    <source>
        <dbReference type="EMBL" id="MFB9886916.1"/>
    </source>
</evidence>
<evidence type="ECO:0000256" key="1">
    <source>
        <dbReference type="SAM" id="Phobius"/>
    </source>
</evidence>
<keyword evidence="1" id="KW-0472">Membrane</keyword>